<dbReference type="InterPro" id="IPR012135">
    <property type="entry name" value="Dihydroorotate_DH_1_2"/>
</dbReference>
<dbReference type="UniPathway" id="UPA00070"/>
<proteinExistence type="predicted"/>
<comment type="cofactor">
    <cofactor evidence="1">
        <name>FMN</name>
        <dbReference type="ChEBI" id="CHEBI:58210"/>
    </cofactor>
</comment>
<evidence type="ECO:0000256" key="4">
    <source>
        <dbReference type="ARBA" id="ARBA00022643"/>
    </source>
</evidence>
<gene>
    <name evidence="9" type="ORF">GYMLUDRAFT_48550</name>
</gene>
<keyword evidence="3" id="KW-0285">Flavoprotein</keyword>
<accession>A0A0D0AVT0</accession>
<dbReference type="PANTHER" id="PTHR48109:SF1">
    <property type="entry name" value="DIHYDROOROTATE DEHYDROGENASE (FUMARATE)"/>
    <property type="match status" value="1"/>
</dbReference>
<dbReference type="Gene3D" id="3.20.20.70">
    <property type="entry name" value="Aldolase class I"/>
    <property type="match status" value="1"/>
</dbReference>
<dbReference type="GO" id="GO:0004152">
    <property type="term" value="F:dihydroorotate dehydrogenase activity"/>
    <property type="evidence" value="ECO:0007669"/>
    <property type="project" value="InterPro"/>
</dbReference>
<dbReference type="PANTHER" id="PTHR48109">
    <property type="entry name" value="DIHYDROOROTATE DEHYDROGENASE (QUINONE), MITOCHONDRIAL-RELATED"/>
    <property type="match status" value="1"/>
</dbReference>
<evidence type="ECO:0000259" key="8">
    <source>
        <dbReference type="Pfam" id="PF01180"/>
    </source>
</evidence>
<evidence type="ECO:0000256" key="3">
    <source>
        <dbReference type="ARBA" id="ARBA00022630"/>
    </source>
</evidence>
<evidence type="ECO:0000256" key="6">
    <source>
        <dbReference type="ARBA" id="ARBA00023002"/>
    </source>
</evidence>
<reference evidence="9 10" key="1">
    <citation type="submission" date="2014-04" db="EMBL/GenBank/DDBJ databases">
        <title>Evolutionary Origins and Diversification of the Mycorrhizal Mutualists.</title>
        <authorList>
            <consortium name="DOE Joint Genome Institute"/>
            <consortium name="Mycorrhizal Genomics Consortium"/>
            <person name="Kohler A."/>
            <person name="Kuo A."/>
            <person name="Nagy L.G."/>
            <person name="Floudas D."/>
            <person name="Copeland A."/>
            <person name="Barry K.W."/>
            <person name="Cichocki N."/>
            <person name="Veneault-Fourrey C."/>
            <person name="LaButti K."/>
            <person name="Lindquist E.A."/>
            <person name="Lipzen A."/>
            <person name="Lundell T."/>
            <person name="Morin E."/>
            <person name="Murat C."/>
            <person name="Riley R."/>
            <person name="Ohm R."/>
            <person name="Sun H."/>
            <person name="Tunlid A."/>
            <person name="Henrissat B."/>
            <person name="Grigoriev I.V."/>
            <person name="Hibbett D.S."/>
            <person name="Martin F."/>
        </authorList>
    </citation>
    <scope>NUCLEOTIDE SEQUENCE [LARGE SCALE GENOMIC DNA]</scope>
    <source>
        <strain evidence="9 10">FD-317 M1</strain>
    </source>
</reference>
<dbReference type="InterPro" id="IPR050074">
    <property type="entry name" value="DHO_dehydrogenase"/>
</dbReference>
<dbReference type="Proteomes" id="UP000053593">
    <property type="component" value="Unassembled WGS sequence"/>
</dbReference>
<protein>
    <recommendedName>
        <fullName evidence="7">Dihydroorotate oxidase</fullName>
    </recommendedName>
</protein>
<dbReference type="GO" id="GO:0044205">
    <property type="term" value="P:'de novo' UMP biosynthetic process"/>
    <property type="evidence" value="ECO:0007669"/>
    <property type="project" value="UniProtKB-UniPathway"/>
</dbReference>
<dbReference type="InterPro" id="IPR013785">
    <property type="entry name" value="Aldolase_TIM"/>
</dbReference>
<evidence type="ECO:0000256" key="5">
    <source>
        <dbReference type="ARBA" id="ARBA00022975"/>
    </source>
</evidence>
<keyword evidence="5" id="KW-0665">Pyrimidine biosynthesis</keyword>
<dbReference type="PIRSF" id="PIRSF000164">
    <property type="entry name" value="DHO_oxidase"/>
    <property type="match status" value="1"/>
</dbReference>
<evidence type="ECO:0000256" key="7">
    <source>
        <dbReference type="ARBA" id="ARBA00031623"/>
    </source>
</evidence>
<dbReference type="InterPro" id="IPR005720">
    <property type="entry name" value="Dihydroorotate_DH_cat"/>
</dbReference>
<dbReference type="GO" id="GO:0006207">
    <property type="term" value="P:'de novo' pyrimidine nucleobase biosynthetic process"/>
    <property type="evidence" value="ECO:0007669"/>
    <property type="project" value="TreeGrafter"/>
</dbReference>
<evidence type="ECO:0000256" key="1">
    <source>
        <dbReference type="ARBA" id="ARBA00001917"/>
    </source>
</evidence>
<sequence>MVQIGSITVSPPLINTACAWASDLEQLKALYASPYTGAVTTRTSTLKGYNETSAYGVVFTNTSTSSLNSYGYSPFPLSTYIEWVQEILTAVNKPVKPVIMSITSSDAEELGQMISMIQSLRVGPFASLIAVELNTSCPNVSSSSPTGYIPSSIRPLLSTLSDAHMQDKSLTIGLKLPPYTHPAQFHALISTLEEFVRQDQNPFAFLTCTNTLGNSLLFPDQVYGVLQNDDQAEFALPTATGGLAGEAIHALSLGNVHTFRHLLHDENNTSSSRKALGSISIIGVGGVTTPAAYARMRKAGATVVGAATLLGKEGVKAFEILSG</sequence>
<dbReference type="HOGENOM" id="CLU_036010_0_0_1"/>
<dbReference type="AlphaFoldDB" id="A0A0D0AVT0"/>
<dbReference type="EMBL" id="KN834814">
    <property type="protein sequence ID" value="KIK54635.1"/>
    <property type="molecule type" value="Genomic_DNA"/>
</dbReference>
<keyword evidence="6" id="KW-0560">Oxidoreductase</keyword>
<feature type="domain" description="Dihydroorotate dehydrogenase catalytic" evidence="8">
    <location>
        <begin position="21"/>
        <end position="319"/>
    </location>
</feature>
<dbReference type="Pfam" id="PF01180">
    <property type="entry name" value="DHO_dh"/>
    <property type="match status" value="1"/>
</dbReference>
<dbReference type="GO" id="GO:0005737">
    <property type="term" value="C:cytoplasm"/>
    <property type="evidence" value="ECO:0007669"/>
    <property type="project" value="InterPro"/>
</dbReference>
<keyword evidence="4" id="KW-0288">FMN</keyword>
<evidence type="ECO:0000256" key="2">
    <source>
        <dbReference type="ARBA" id="ARBA00004725"/>
    </source>
</evidence>
<dbReference type="InterPro" id="IPR023359">
    <property type="entry name" value="Dihydro_DH_chainA_dom2"/>
</dbReference>
<evidence type="ECO:0000313" key="10">
    <source>
        <dbReference type="Proteomes" id="UP000053593"/>
    </source>
</evidence>
<organism evidence="9 10">
    <name type="scientific">Collybiopsis luxurians FD-317 M1</name>
    <dbReference type="NCBI Taxonomy" id="944289"/>
    <lineage>
        <taxon>Eukaryota</taxon>
        <taxon>Fungi</taxon>
        <taxon>Dikarya</taxon>
        <taxon>Basidiomycota</taxon>
        <taxon>Agaricomycotina</taxon>
        <taxon>Agaricomycetes</taxon>
        <taxon>Agaricomycetidae</taxon>
        <taxon>Agaricales</taxon>
        <taxon>Marasmiineae</taxon>
        <taxon>Omphalotaceae</taxon>
        <taxon>Collybiopsis</taxon>
        <taxon>Collybiopsis luxurians</taxon>
    </lineage>
</organism>
<dbReference type="OrthoDB" id="14784at2759"/>
<keyword evidence="10" id="KW-1185">Reference proteome</keyword>
<dbReference type="SUPFAM" id="SSF51395">
    <property type="entry name" value="FMN-linked oxidoreductases"/>
    <property type="match status" value="1"/>
</dbReference>
<name>A0A0D0AVT0_9AGAR</name>
<dbReference type="Gene3D" id="2.30.26.10">
    <property type="entry name" value="Dihydroorotate Dehydrogenase A, chain A, domain 2"/>
    <property type="match status" value="1"/>
</dbReference>
<comment type="pathway">
    <text evidence="2">Pyrimidine metabolism; UMP biosynthesis via de novo pathway.</text>
</comment>
<evidence type="ECO:0000313" key="9">
    <source>
        <dbReference type="EMBL" id="KIK54635.1"/>
    </source>
</evidence>